<reference evidence="4 5" key="1">
    <citation type="submission" date="2016-10" db="EMBL/GenBank/DDBJ databases">
        <authorList>
            <person name="de Groot N.N."/>
        </authorList>
    </citation>
    <scope>NUCLEOTIDE SEQUENCE [LARGE SCALE GENOMIC DNA]</scope>
    <source>
        <strain evidence="4 5">CPCC 202808</strain>
    </source>
</reference>
<gene>
    <name evidence="3" type="ORF">FHR37_003902</name>
    <name evidence="4" type="ORF">SAMN05421678_11123</name>
</gene>
<evidence type="ECO:0000313" key="4">
    <source>
        <dbReference type="EMBL" id="SFH02882.1"/>
    </source>
</evidence>
<dbReference type="Proteomes" id="UP000199052">
    <property type="component" value="Unassembled WGS sequence"/>
</dbReference>
<organism evidence="4 5">
    <name type="scientific">Actinopolymorpha cephalotaxi</name>
    <dbReference type="NCBI Taxonomy" id="504797"/>
    <lineage>
        <taxon>Bacteria</taxon>
        <taxon>Bacillati</taxon>
        <taxon>Actinomycetota</taxon>
        <taxon>Actinomycetes</taxon>
        <taxon>Propionibacteriales</taxon>
        <taxon>Actinopolymorphaceae</taxon>
        <taxon>Actinopolymorpha</taxon>
    </lineage>
</organism>
<sequence length="277" mass="30562">MTGGTEVAGRTTGRGDTGRRWLLGVGLDPLTMDESVAECVKAVEEHRTVRIGMLNAAKIVRMREDVRLRRAVMSCELVLADGQAVVWAARLLREPVQERVAGIDLMMRLLPEAERRGHRVYFLGATEEVLARMMAEVRRRHPDLAIAGCRNGYFDAGDEADVVAGIRESGADLLLVGVSSPKKEYFVEKWGAATGASVVHGVGGSFDVLAGHIQRAPQWWQRNGMEWLFRALQEPRRLGPRYLATNTAFLRMVTSELRHRPPSAPLGADITSAHEAT</sequence>
<accession>A0A1I2WNW0</accession>
<dbReference type="NCBIfam" id="TIGR00696">
    <property type="entry name" value="wecG_tagA_cpsF"/>
    <property type="match status" value="1"/>
</dbReference>
<evidence type="ECO:0000256" key="2">
    <source>
        <dbReference type="ARBA" id="ARBA00022679"/>
    </source>
</evidence>
<dbReference type="EMBL" id="FOOI01000011">
    <property type="protein sequence ID" value="SFH02882.1"/>
    <property type="molecule type" value="Genomic_DNA"/>
</dbReference>
<evidence type="ECO:0000256" key="1">
    <source>
        <dbReference type="ARBA" id="ARBA00022676"/>
    </source>
</evidence>
<dbReference type="Pfam" id="PF03808">
    <property type="entry name" value="Glyco_tran_WecG"/>
    <property type="match status" value="1"/>
</dbReference>
<dbReference type="CDD" id="cd06533">
    <property type="entry name" value="Glyco_transf_WecG_TagA"/>
    <property type="match status" value="1"/>
</dbReference>
<dbReference type="Proteomes" id="UP000533017">
    <property type="component" value="Unassembled WGS sequence"/>
</dbReference>
<dbReference type="InterPro" id="IPR004629">
    <property type="entry name" value="WecG_TagA_CpsF"/>
</dbReference>
<dbReference type="STRING" id="504797.SAMN05421678_11123"/>
<keyword evidence="6" id="KW-1185">Reference proteome</keyword>
<proteinExistence type="predicted"/>
<dbReference type="PANTHER" id="PTHR34136:SF1">
    <property type="entry name" value="UDP-N-ACETYL-D-MANNOSAMINURONIC ACID TRANSFERASE"/>
    <property type="match status" value="1"/>
</dbReference>
<keyword evidence="2 4" id="KW-0808">Transferase</keyword>
<keyword evidence="1 3" id="KW-0328">Glycosyltransferase</keyword>
<dbReference type="EMBL" id="JACBZA010000001">
    <property type="protein sequence ID" value="NYH85051.1"/>
    <property type="molecule type" value="Genomic_DNA"/>
</dbReference>
<evidence type="ECO:0000313" key="3">
    <source>
        <dbReference type="EMBL" id="NYH85051.1"/>
    </source>
</evidence>
<dbReference type="GO" id="GO:0047244">
    <property type="term" value="F:N-acetylglucosaminyldiphosphoundecaprenol N-acetyl-beta-D-mannosaminyltransferase activity"/>
    <property type="evidence" value="ECO:0007669"/>
    <property type="project" value="UniProtKB-EC"/>
</dbReference>
<name>A0A1I2WNW0_9ACTN</name>
<dbReference type="EC" id="2.4.1.187" evidence="3"/>
<reference evidence="3 6" key="2">
    <citation type="submission" date="2020-07" db="EMBL/GenBank/DDBJ databases">
        <title>Sequencing the genomes of 1000 actinobacteria strains.</title>
        <authorList>
            <person name="Klenk H.-P."/>
        </authorList>
    </citation>
    <scope>NUCLEOTIDE SEQUENCE [LARGE SCALE GENOMIC DNA]</scope>
    <source>
        <strain evidence="3 6">DSM 45117</strain>
    </source>
</reference>
<evidence type="ECO:0000313" key="5">
    <source>
        <dbReference type="Proteomes" id="UP000199052"/>
    </source>
</evidence>
<dbReference type="PANTHER" id="PTHR34136">
    <property type="match status" value="1"/>
</dbReference>
<evidence type="ECO:0000313" key="6">
    <source>
        <dbReference type="Proteomes" id="UP000533017"/>
    </source>
</evidence>
<dbReference type="RefSeq" id="WP_092885162.1">
    <property type="nucleotide sequence ID" value="NZ_FOOI01000011.1"/>
</dbReference>
<dbReference type="OrthoDB" id="9771846at2"/>
<protein>
    <submittedName>
        <fullName evidence="4">N-acetylglucosaminyldiphosphoundecaprenol N-acetyl-beta-D-mannosaminyltransferase</fullName>
        <ecNumber evidence="3">2.4.1.187</ecNumber>
    </submittedName>
</protein>
<dbReference type="AlphaFoldDB" id="A0A1I2WNW0"/>